<evidence type="ECO:0000259" key="4">
    <source>
        <dbReference type="Pfam" id="PF06722"/>
    </source>
</evidence>
<dbReference type="InterPro" id="IPR050426">
    <property type="entry name" value="Glycosyltransferase_28"/>
</dbReference>
<dbReference type="CDD" id="cd03784">
    <property type="entry name" value="GT1_Gtf-like"/>
    <property type="match status" value="1"/>
</dbReference>
<dbReference type="InterPro" id="IPR002213">
    <property type="entry name" value="UDP_glucos_trans"/>
</dbReference>
<dbReference type="PANTHER" id="PTHR48050">
    <property type="entry name" value="STEROL 3-BETA-GLUCOSYLTRANSFERASE"/>
    <property type="match status" value="1"/>
</dbReference>
<reference evidence="6 7" key="1">
    <citation type="journal article" date="2021" name="Res Sq">
        <title>Streptomyces Pimoensis sp. nov., Isolated From the Taklimakan Desert in Xinjiang, China.</title>
        <authorList>
            <person name="Zhang P."/>
            <person name="Luo X."/>
            <person name="Luo X."/>
            <person name="Liu Z."/>
            <person name="Xia Z."/>
            <person name="Wan C."/>
            <person name="zhang L."/>
        </authorList>
    </citation>
    <scope>NUCLEOTIDE SEQUENCE [LARGE SCALE GENOMIC DNA]</scope>
    <source>
        <strain evidence="6 7">TRM75549</strain>
    </source>
</reference>
<sequence>MRVLVTSTPAPTHFTPLVPLAWALRAAGHEVLVAAQPDVMDAVRSAGLNGVSIGPWFHGDDMMLALVGDKRPVEAIPRTPPEALGQLGYTWMVHTRYMLPEQLAFAREYRPDLIVADPMDYGSLIVGGALGVPVVHHRWCADPISGPARRAMAPHLRRWCTDAGVPGLPDPDLVLDPCPPTLQHPDAEPGTPIRYVPYNGNGVFPSWLAELRDGSTERTPRGRRVVVSLGTYTLLLNGTSLLGRVLGAFDGLPDTEVIATVPVRHRDEVGAVPANVRVVDPTPLHLLVPGSDLVVHHGGAGTVLSALVSGVPQLALPQLGDTFANSDRLAATGAGITLDTAQAQDDPARLREAVEQLLTDPGYAKTAGELRQEMADMPTPAEVVAVLERLARGTGLRAPG</sequence>
<keyword evidence="3" id="KW-0808">Transferase</keyword>
<evidence type="ECO:0000313" key="6">
    <source>
        <dbReference type="EMBL" id="MEZ3182536.1"/>
    </source>
</evidence>
<dbReference type="Pfam" id="PF06722">
    <property type="entry name" value="EryCIII-like_C"/>
    <property type="match status" value="1"/>
</dbReference>
<gene>
    <name evidence="6" type="ORF">KYY02_28920</name>
</gene>
<dbReference type="EMBL" id="JAHWZY010000045">
    <property type="protein sequence ID" value="MEZ3182536.1"/>
    <property type="molecule type" value="Genomic_DNA"/>
</dbReference>
<comment type="similarity">
    <text evidence="1">Belongs to the glycosyltransferase 28 family.</text>
</comment>
<evidence type="ECO:0000259" key="5">
    <source>
        <dbReference type="Pfam" id="PF21036"/>
    </source>
</evidence>
<keyword evidence="2" id="KW-0328">Glycosyltransferase</keyword>
<dbReference type="Gene3D" id="3.40.50.2000">
    <property type="entry name" value="Glycogen Phosphorylase B"/>
    <property type="match status" value="2"/>
</dbReference>
<dbReference type="Proteomes" id="UP001567537">
    <property type="component" value="Unassembled WGS sequence"/>
</dbReference>
<feature type="domain" description="Erythromycin biosynthesis protein CIII-like C-terminal" evidence="4">
    <location>
        <begin position="254"/>
        <end position="390"/>
    </location>
</feature>
<dbReference type="PANTHER" id="PTHR48050:SF13">
    <property type="entry name" value="STEROL 3-BETA-GLUCOSYLTRANSFERASE UGT80A2"/>
    <property type="match status" value="1"/>
</dbReference>
<accession>A0ABV4J6J6</accession>
<evidence type="ECO:0000256" key="2">
    <source>
        <dbReference type="ARBA" id="ARBA00022676"/>
    </source>
</evidence>
<dbReference type="InterPro" id="IPR048284">
    <property type="entry name" value="EryCIII-like_N"/>
</dbReference>
<dbReference type="SUPFAM" id="SSF53756">
    <property type="entry name" value="UDP-Glycosyltransferase/glycogen phosphorylase"/>
    <property type="match status" value="1"/>
</dbReference>
<feature type="domain" description="Erythromycin biosynthesis protein CIII-like N-terminal" evidence="5">
    <location>
        <begin position="22"/>
        <end position="230"/>
    </location>
</feature>
<organism evidence="6 7">
    <name type="scientific">Streptomyces pimonensis</name>
    <dbReference type="NCBI Taxonomy" id="2860288"/>
    <lineage>
        <taxon>Bacteria</taxon>
        <taxon>Bacillati</taxon>
        <taxon>Actinomycetota</taxon>
        <taxon>Actinomycetes</taxon>
        <taxon>Kitasatosporales</taxon>
        <taxon>Streptomycetaceae</taxon>
        <taxon>Streptomyces</taxon>
    </lineage>
</organism>
<proteinExistence type="inferred from homology"/>
<evidence type="ECO:0000313" key="7">
    <source>
        <dbReference type="Proteomes" id="UP001567537"/>
    </source>
</evidence>
<dbReference type="InterPro" id="IPR010610">
    <property type="entry name" value="EryCIII-like_C"/>
</dbReference>
<comment type="caution">
    <text evidence="6">The sequence shown here is derived from an EMBL/GenBank/DDBJ whole genome shotgun (WGS) entry which is preliminary data.</text>
</comment>
<keyword evidence="7" id="KW-1185">Reference proteome</keyword>
<evidence type="ECO:0000256" key="3">
    <source>
        <dbReference type="ARBA" id="ARBA00022679"/>
    </source>
</evidence>
<evidence type="ECO:0000256" key="1">
    <source>
        <dbReference type="ARBA" id="ARBA00006962"/>
    </source>
</evidence>
<dbReference type="Pfam" id="PF21036">
    <property type="entry name" value="EryCIII-like_N"/>
    <property type="match status" value="1"/>
</dbReference>
<name>A0ABV4J6J6_9ACTN</name>
<protein>
    <submittedName>
        <fullName evidence="6">DUF1205 domain-containing protein</fullName>
    </submittedName>
</protein>